<feature type="compositionally biased region" description="Low complexity" evidence="10">
    <location>
        <begin position="117"/>
        <end position="137"/>
    </location>
</feature>
<comment type="caution">
    <text evidence="11">The sequence shown here is derived from an EMBL/GenBank/DDBJ whole genome shotgun (WGS) entry which is preliminary data.</text>
</comment>
<organism evidence="11 12">
    <name type="scientific">Afipia massiliensis</name>
    <dbReference type="NCBI Taxonomy" id="211460"/>
    <lineage>
        <taxon>Bacteria</taxon>
        <taxon>Pseudomonadati</taxon>
        <taxon>Pseudomonadota</taxon>
        <taxon>Alphaproteobacteria</taxon>
        <taxon>Hyphomicrobiales</taxon>
        <taxon>Nitrobacteraceae</taxon>
        <taxon>Afipia</taxon>
    </lineage>
</organism>
<dbReference type="CDD" id="cd11534">
    <property type="entry name" value="NTP-PPase_HisIE_like"/>
    <property type="match status" value="1"/>
</dbReference>
<dbReference type="GO" id="GO:0004636">
    <property type="term" value="F:phosphoribosyl-ATP diphosphatase activity"/>
    <property type="evidence" value="ECO:0007669"/>
    <property type="project" value="UniProtKB-UniRule"/>
</dbReference>
<dbReference type="GO" id="GO:0000105">
    <property type="term" value="P:L-histidine biosynthetic process"/>
    <property type="evidence" value="ECO:0007669"/>
    <property type="project" value="UniProtKB-UniRule"/>
</dbReference>
<dbReference type="HAMAP" id="MF_01020">
    <property type="entry name" value="HisE"/>
    <property type="match status" value="1"/>
</dbReference>
<keyword evidence="5 9" id="KW-0547">Nucleotide-binding</keyword>
<dbReference type="SUPFAM" id="SSF101386">
    <property type="entry name" value="all-alpha NTP pyrophosphatases"/>
    <property type="match status" value="1"/>
</dbReference>
<dbReference type="EMBL" id="LBIA02000001">
    <property type="protein sequence ID" value="TKT70647.1"/>
    <property type="molecule type" value="Genomic_DNA"/>
</dbReference>
<evidence type="ECO:0000256" key="2">
    <source>
        <dbReference type="ARBA" id="ARBA00005204"/>
    </source>
</evidence>
<keyword evidence="8 9" id="KW-0368">Histidine biosynthesis</keyword>
<accession>A0A4U6BKH7</accession>
<dbReference type="GO" id="GO:0005524">
    <property type="term" value="F:ATP binding"/>
    <property type="evidence" value="ECO:0007669"/>
    <property type="project" value="UniProtKB-KW"/>
</dbReference>
<feature type="region of interest" description="Disordered" evidence="10">
    <location>
        <begin position="99"/>
        <end position="155"/>
    </location>
</feature>
<keyword evidence="7 9" id="KW-0067">ATP-binding</keyword>
<protein>
    <recommendedName>
        <fullName evidence="9">Phosphoribosyl-ATP pyrophosphatase</fullName>
        <shortName evidence="9">PRA-PH</shortName>
        <ecNumber evidence="9">3.6.1.31</ecNumber>
    </recommendedName>
</protein>
<dbReference type="InterPro" id="IPR021130">
    <property type="entry name" value="PRib-ATP_PPHydrolase-like"/>
</dbReference>
<dbReference type="PANTHER" id="PTHR42945:SF1">
    <property type="entry name" value="HISTIDINE BIOSYNTHESIS BIFUNCTIONAL PROTEIN HIS7"/>
    <property type="match status" value="1"/>
</dbReference>
<keyword evidence="4 9" id="KW-0028">Amino-acid biosynthesis</keyword>
<dbReference type="UniPathway" id="UPA00031">
    <property type="reaction ID" value="UER00007"/>
</dbReference>
<proteinExistence type="inferred from homology"/>
<evidence type="ECO:0000256" key="5">
    <source>
        <dbReference type="ARBA" id="ARBA00022741"/>
    </source>
</evidence>
<comment type="similarity">
    <text evidence="3 9">Belongs to the PRA-PH family.</text>
</comment>
<dbReference type="EC" id="3.6.1.31" evidence="9"/>
<evidence type="ECO:0000313" key="12">
    <source>
        <dbReference type="Proteomes" id="UP000034832"/>
    </source>
</evidence>
<dbReference type="RefSeq" id="WP_046828716.1">
    <property type="nucleotide sequence ID" value="NZ_LBIA02000001.1"/>
</dbReference>
<evidence type="ECO:0000256" key="8">
    <source>
        <dbReference type="ARBA" id="ARBA00023102"/>
    </source>
</evidence>
<dbReference type="InterPro" id="IPR008179">
    <property type="entry name" value="HisE"/>
</dbReference>
<evidence type="ECO:0000256" key="7">
    <source>
        <dbReference type="ARBA" id="ARBA00022840"/>
    </source>
</evidence>
<evidence type="ECO:0000256" key="4">
    <source>
        <dbReference type="ARBA" id="ARBA00022605"/>
    </source>
</evidence>
<evidence type="ECO:0000256" key="9">
    <source>
        <dbReference type="HAMAP-Rule" id="MF_01020"/>
    </source>
</evidence>
<dbReference type="Pfam" id="PF01503">
    <property type="entry name" value="PRA-PH"/>
    <property type="match status" value="1"/>
</dbReference>
<evidence type="ECO:0000256" key="3">
    <source>
        <dbReference type="ARBA" id="ARBA00009392"/>
    </source>
</evidence>
<dbReference type="GO" id="GO:0005737">
    <property type="term" value="C:cytoplasm"/>
    <property type="evidence" value="ECO:0007669"/>
    <property type="project" value="UniProtKB-SubCell"/>
</dbReference>
<dbReference type="OrthoDB" id="9814738at2"/>
<comment type="catalytic activity">
    <reaction evidence="1 9">
        <text>1-(5-phospho-beta-D-ribosyl)-ATP + H2O = 1-(5-phospho-beta-D-ribosyl)-5'-AMP + diphosphate + H(+)</text>
        <dbReference type="Rhea" id="RHEA:22828"/>
        <dbReference type="ChEBI" id="CHEBI:15377"/>
        <dbReference type="ChEBI" id="CHEBI:15378"/>
        <dbReference type="ChEBI" id="CHEBI:33019"/>
        <dbReference type="ChEBI" id="CHEBI:59457"/>
        <dbReference type="ChEBI" id="CHEBI:73183"/>
        <dbReference type="EC" id="3.6.1.31"/>
    </reaction>
</comment>
<name>A0A4U6BKH7_9BRAD</name>
<evidence type="ECO:0000256" key="1">
    <source>
        <dbReference type="ARBA" id="ARBA00001460"/>
    </source>
</evidence>
<gene>
    <name evidence="9 11" type="primary">hisE</name>
    <name evidence="11" type="ORF">YH63_004050</name>
</gene>
<evidence type="ECO:0000256" key="6">
    <source>
        <dbReference type="ARBA" id="ARBA00022801"/>
    </source>
</evidence>
<sequence length="155" mass="16741">MSDSLERLYHAVIAAKDLDPATSRTARLFQRGPAKMAKKLAEEAIEVVIDAVNGNSDAVIRESADLLYNLSVLWVAAGVRPEDVWAEMDRRERVQGIAEKLPKASADKPHAAKSVSDKSGATSKAAAKIAPPSASESVARRPIVALQSSRLKKRR</sequence>
<dbReference type="Gene3D" id="1.10.287.1080">
    <property type="entry name" value="MazG-like"/>
    <property type="match status" value="1"/>
</dbReference>
<dbReference type="NCBIfam" id="TIGR03188">
    <property type="entry name" value="histidine_hisI"/>
    <property type="match status" value="1"/>
</dbReference>
<comment type="pathway">
    <text evidence="2 9">Amino-acid biosynthesis; L-histidine biosynthesis; L-histidine from 5-phospho-alpha-D-ribose 1-diphosphate: step 2/9.</text>
</comment>
<dbReference type="STRING" id="211460.YH63_14835"/>
<reference evidence="11" key="1">
    <citation type="submission" date="2019-04" db="EMBL/GenBank/DDBJ databases">
        <title>Whole genome sequencing of cave bacteria.</title>
        <authorList>
            <person name="Gan H.M."/>
            <person name="Barton H."/>
            <person name="Savka M.A."/>
        </authorList>
    </citation>
    <scope>NUCLEOTIDE SEQUENCE [LARGE SCALE GENOMIC DNA]</scope>
    <source>
        <strain evidence="11">LC387</strain>
    </source>
</reference>
<keyword evidence="6 9" id="KW-0378">Hydrolase</keyword>
<keyword evidence="12" id="KW-1185">Reference proteome</keyword>
<dbReference type="PANTHER" id="PTHR42945">
    <property type="entry name" value="HISTIDINE BIOSYNTHESIS BIFUNCTIONAL PROTEIN"/>
    <property type="match status" value="1"/>
</dbReference>
<feature type="compositionally biased region" description="Basic and acidic residues" evidence="10">
    <location>
        <begin position="99"/>
        <end position="110"/>
    </location>
</feature>
<evidence type="ECO:0000313" key="11">
    <source>
        <dbReference type="EMBL" id="TKT70647.1"/>
    </source>
</evidence>
<comment type="subcellular location">
    <subcellularLocation>
        <location evidence="9">Cytoplasm</location>
    </subcellularLocation>
</comment>
<dbReference type="AlphaFoldDB" id="A0A4U6BKH7"/>
<dbReference type="Proteomes" id="UP000034832">
    <property type="component" value="Unassembled WGS sequence"/>
</dbReference>
<evidence type="ECO:0000256" key="10">
    <source>
        <dbReference type="SAM" id="MobiDB-lite"/>
    </source>
</evidence>
<keyword evidence="9" id="KW-0963">Cytoplasm</keyword>